<accession>A0A2N7LH71</accession>
<evidence type="ECO:0000313" key="3">
    <source>
        <dbReference type="Proteomes" id="UP000235387"/>
    </source>
</evidence>
<comment type="caution">
    <text evidence="2">The sequence shown here is derived from an EMBL/GenBank/DDBJ whole genome shotgun (WGS) entry which is preliminary data.</text>
</comment>
<organism evidence="2 3">
    <name type="scientific">Enterovibrio norvegicus</name>
    <dbReference type="NCBI Taxonomy" id="188144"/>
    <lineage>
        <taxon>Bacteria</taxon>
        <taxon>Pseudomonadati</taxon>
        <taxon>Pseudomonadota</taxon>
        <taxon>Gammaproteobacteria</taxon>
        <taxon>Vibrionales</taxon>
        <taxon>Vibrionaceae</taxon>
        <taxon>Enterovibrio</taxon>
    </lineage>
</organism>
<feature type="compositionally biased region" description="Polar residues" evidence="1">
    <location>
        <begin position="1"/>
        <end position="16"/>
    </location>
</feature>
<dbReference type="AlphaFoldDB" id="A0A2N7LH71"/>
<dbReference type="Proteomes" id="UP000235387">
    <property type="component" value="Unassembled WGS sequence"/>
</dbReference>
<proteinExistence type="predicted"/>
<dbReference type="RefSeq" id="WP_102390037.1">
    <property type="nucleotide sequence ID" value="NZ_MDAL01000002.1"/>
</dbReference>
<sequence>MNRTSPTPSTHGNSLDNPAPTHVYAIHATDSAGNTFPWKIGESAQGVRVTDGASIRAEQQVRDLSRENPDLYFESEIRQWFPDKASARAYETPFIEKFRGIYGQDALPGNLTNR</sequence>
<feature type="region of interest" description="Disordered" evidence="1">
    <location>
        <begin position="1"/>
        <end position="20"/>
    </location>
</feature>
<evidence type="ECO:0000256" key="1">
    <source>
        <dbReference type="SAM" id="MobiDB-lite"/>
    </source>
</evidence>
<name>A0A2N7LH71_9GAMM</name>
<gene>
    <name evidence="2" type="ORF">BCT23_02355</name>
</gene>
<reference evidence="3" key="1">
    <citation type="submission" date="2016-07" db="EMBL/GenBank/DDBJ databases">
        <title>Nontailed viruses are major unrecognized killers of bacteria in the ocean.</title>
        <authorList>
            <person name="Kauffman K."/>
            <person name="Hussain F."/>
            <person name="Yang J."/>
            <person name="Arevalo P."/>
            <person name="Brown J."/>
            <person name="Cutler M."/>
            <person name="Kelly L."/>
            <person name="Polz M.F."/>
        </authorList>
    </citation>
    <scope>NUCLEOTIDE SEQUENCE [LARGE SCALE GENOMIC DNA]</scope>
    <source>
        <strain evidence="3">10N.261.45.A10</strain>
    </source>
</reference>
<dbReference type="EMBL" id="MDAL01000002">
    <property type="protein sequence ID" value="PMN94894.1"/>
    <property type="molecule type" value="Genomic_DNA"/>
</dbReference>
<evidence type="ECO:0000313" key="2">
    <source>
        <dbReference type="EMBL" id="PMN94894.1"/>
    </source>
</evidence>
<protein>
    <submittedName>
        <fullName evidence="2">Uncharacterized protein</fullName>
    </submittedName>
</protein>